<dbReference type="GO" id="GO:0016020">
    <property type="term" value="C:membrane"/>
    <property type="evidence" value="ECO:0007669"/>
    <property type="project" value="InterPro"/>
</dbReference>
<dbReference type="RefSeq" id="WP_011177247.1">
    <property type="nucleotide sequence ID" value="NC_005877.1"/>
</dbReference>
<dbReference type="HOGENOM" id="CLU_191921_2_1_2"/>
<keyword evidence="1" id="KW-0812">Transmembrane</keyword>
<protein>
    <recommendedName>
        <fullName evidence="4">Protein translocase SEC61 complex subunit gamma</fullName>
    </recommendedName>
</protein>
<proteinExistence type="predicted"/>
<dbReference type="NCBIfam" id="TIGR00327">
    <property type="entry name" value="secE_euk_arch"/>
    <property type="match status" value="1"/>
</dbReference>
<dbReference type="AlphaFoldDB" id="Q6L1X1"/>
<dbReference type="STRING" id="263820.PTO0446"/>
<dbReference type="PaxDb" id="263820-PTO0446"/>
<dbReference type="Proteomes" id="UP000000438">
    <property type="component" value="Chromosome"/>
</dbReference>
<name>Q6L1X1_PICTO</name>
<evidence type="ECO:0008006" key="4">
    <source>
        <dbReference type="Google" id="ProtNLM"/>
    </source>
</evidence>
<sequence length="82" mass="9444">MFLLSSIMEKNQNNIQDKLIAQQEKIERKFQGIGKGKYSRIMKMAKKPNGDEYTKVLLIAGFGIVFLGFIGFVIYLLMSVYF</sequence>
<gene>
    <name evidence="2" type="ordered locus">PTO0446</name>
</gene>
<dbReference type="InterPro" id="IPR008158">
    <property type="entry name" value="Translocase_Sec61-g"/>
</dbReference>
<dbReference type="eggNOG" id="arCOG02204">
    <property type="taxonomic scope" value="Archaea"/>
</dbReference>
<feature type="transmembrane region" description="Helical" evidence="1">
    <location>
        <begin position="56"/>
        <end position="78"/>
    </location>
</feature>
<dbReference type="SUPFAM" id="SSF103456">
    <property type="entry name" value="Preprotein translocase SecE subunit"/>
    <property type="match status" value="1"/>
</dbReference>
<dbReference type="OrthoDB" id="52835at2157"/>
<accession>Q6L1X1</accession>
<evidence type="ECO:0000313" key="3">
    <source>
        <dbReference type="Proteomes" id="UP000000438"/>
    </source>
</evidence>
<reference evidence="2 3" key="1">
    <citation type="journal article" date="2004" name="Proc. Natl. Acad. Sci. U.S.A.">
        <title>Genome sequence of Picrophilus torridus and its implications for life around pH 0.</title>
        <authorList>
            <person name="Futterer O."/>
            <person name="Angelov A."/>
            <person name="Liesegang H."/>
            <person name="Gottschalk G."/>
            <person name="Schleper C."/>
            <person name="Schepers B."/>
            <person name="Dock C."/>
            <person name="Antranikian G."/>
            <person name="Liebl W."/>
        </authorList>
    </citation>
    <scope>NUCLEOTIDE SEQUENCE [LARGE SCALE GENOMIC DNA]</scope>
    <source>
        <strain evidence="3">ATCC 700027 / DSM 9790 / JCM 10055 / NBRC 100828</strain>
    </source>
</reference>
<keyword evidence="1" id="KW-1133">Transmembrane helix</keyword>
<evidence type="ECO:0000256" key="1">
    <source>
        <dbReference type="SAM" id="Phobius"/>
    </source>
</evidence>
<dbReference type="InParanoid" id="Q6L1X1"/>
<dbReference type="GO" id="GO:0008320">
    <property type="term" value="F:protein transmembrane transporter activity"/>
    <property type="evidence" value="ECO:0007669"/>
    <property type="project" value="InterPro"/>
</dbReference>
<dbReference type="KEGG" id="pto:PTO0446"/>
<dbReference type="EMBL" id="AE017261">
    <property type="protein sequence ID" value="AAT43031.1"/>
    <property type="molecule type" value="Genomic_DNA"/>
</dbReference>
<keyword evidence="1" id="KW-0472">Membrane</keyword>
<evidence type="ECO:0000313" key="2">
    <source>
        <dbReference type="EMBL" id="AAT43031.1"/>
    </source>
</evidence>
<dbReference type="NCBIfam" id="NF006911">
    <property type="entry name" value="PRK09400.2-2"/>
    <property type="match status" value="1"/>
</dbReference>
<dbReference type="GeneID" id="2844915"/>
<dbReference type="InterPro" id="IPR023391">
    <property type="entry name" value="Prot_translocase_SecE_dom_sf"/>
</dbReference>
<organism evidence="2 3">
    <name type="scientific">Picrophilus torridus (strain ATCC 700027 / DSM 9790 / JCM 10055 / NBRC 100828 / KAW 2/3)</name>
    <dbReference type="NCBI Taxonomy" id="1122961"/>
    <lineage>
        <taxon>Archaea</taxon>
        <taxon>Methanobacteriati</taxon>
        <taxon>Thermoplasmatota</taxon>
        <taxon>Thermoplasmata</taxon>
        <taxon>Thermoplasmatales</taxon>
        <taxon>Picrophilaceae</taxon>
        <taxon>Picrophilus</taxon>
    </lineage>
</organism>
<dbReference type="Gene3D" id="1.20.5.820">
    <property type="entry name" value="Preprotein translocase SecE subunit"/>
    <property type="match status" value="1"/>
</dbReference>